<keyword evidence="1" id="KW-1133">Transmembrane helix</keyword>
<dbReference type="InterPro" id="IPR001254">
    <property type="entry name" value="Trypsin_dom"/>
</dbReference>
<name>A0A397V4B2_9GLOM</name>
<dbReference type="GO" id="GO:0006508">
    <property type="term" value="P:proteolysis"/>
    <property type="evidence" value="ECO:0007669"/>
    <property type="project" value="InterPro"/>
</dbReference>
<accession>A0A397V4B2</accession>
<keyword evidence="1" id="KW-0812">Transmembrane</keyword>
<dbReference type="Pfam" id="PF00089">
    <property type="entry name" value="Trypsin"/>
    <property type="match status" value="1"/>
</dbReference>
<dbReference type="Gene3D" id="2.40.10.10">
    <property type="entry name" value="Trypsin-like serine proteases"/>
    <property type="match status" value="1"/>
</dbReference>
<dbReference type="PROSITE" id="PS00134">
    <property type="entry name" value="TRYPSIN_HIS"/>
    <property type="match status" value="1"/>
</dbReference>
<comment type="caution">
    <text evidence="3">The sequence shown here is derived from an EMBL/GenBank/DDBJ whole genome shotgun (WGS) entry which is preliminary data.</text>
</comment>
<sequence length="308" mass="34027">MNKEFSNYLLIVLITMIVIPSIASVISQRNNICDTLAFRTSERIDETSSFKNKYKRSKENKTSSEIIYSRNKIVPPFVSVVNPNHNYPIGVLIYDDNSTVKVCTASVINTANGNIGLTAAHCLLDANGNEYNQSLLSFSPGYDNGTKGPLGYIPVVATAIPPTFLNNRFKYDYALMKFEFNDPNGGDATLQDYAGALGWRFDIGDGEPTSVSGYPGSGNFENCPNDYKHLCKWQGITNKCGDFFYVINFLIAGPGSSGGPFISHYDSETNLGYVYALISGYFDSYNASIGSIWDEIDFFNLLLNMTTE</sequence>
<evidence type="ECO:0000256" key="1">
    <source>
        <dbReference type="SAM" id="Phobius"/>
    </source>
</evidence>
<keyword evidence="4" id="KW-1185">Reference proteome</keyword>
<dbReference type="EMBL" id="QKWP01000608">
    <property type="protein sequence ID" value="RIB17384.1"/>
    <property type="molecule type" value="Genomic_DNA"/>
</dbReference>
<keyword evidence="1" id="KW-0472">Membrane</keyword>
<protein>
    <recommendedName>
        <fullName evidence="2">Peptidase S1 domain-containing protein</fullName>
    </recommendedName>
</protein>
<dbReference type="InterPro" id="IPR043504">
    <property type="entry name" value="Peptidase_S1_PA_chymotrypsin"/>
</dbReference>
<evidence type="ECO:0000259" key="2">
    <source>
        <dbReference type="Pfam" id="PF00089"/>
    </source>
</evidence>
<organism evidence="3 4">
    <name type="scientific">Gigaspora rosea</name>
    <dbReference type="NCBI Taxonomy" id="44941"/>
    <lineage>
        <taxon>Eukaryota</taxon>
        <taxon>Fungi</taxon>
        <taxon>Fungi incertae sedis</taxon>
        <taxon>Mucoromycota</taxon>
        <taxon>Glomeromycotina</taxon>
        <taxon>Glomeromycetes</taxon>
        <taxon>Diversisporales</taxon>
        <taxon>Gigasporaceae</taxon>
        <taxon>Gigaspora</taxon>
    </lineage>
</organism>
<dbReference type="InterPro" id="IPR018114">
    <property type="entry name" value="TRYPSIN_HIS"/>
</dbReference>
<proteinExistence type="predicted"/>
<evidence type="ECO:0000313" key="4">
    <source>
        <dbReference type="Proteomes" id="UP000266673"/>
    </source>
</evidence>
<dbReference type="Proteomes" id="UP000266673">
    <property type="component" value="Unassembled WGS sequence"/>
</dbReference>
<reference evidence="3 4" key="1">
    <citation type="submission" date="2018-06" db="EMBL/GenBank/DDBJ databases">
        <title>Comparative genomics reveals the genomic features of Rhizophagus irregularis, R. cerebriforme, R. diaphanum and Gigaspora rosea, and their symbiotic lifestyle signature.</title>
        <authorList>
            <person name="Morin E."/>
            <person name="San Clemente H."/>
            <person name="Chen E.C.H."/>
            <person name="De La Providencia I."/>
            <person name="Hainaut M."/>
            <person name="Kuo A."/>
            <person name="Kohler A."/>
            <person name="Murat C."/>
            <person name="Tang N."/>
            <person name="Roy S."/>
            <person name="Loubradou J."/>
            <person name="Henrissat B."/>
            <person name="Grigoriev I.V."/>
            <person name="Corradi N."/>
            <person name="Roux C."/>
            <person name="Martin F.M."/>
        </authorList>
    </citation>
    <scope>NUCLEOTIDE SEQUENCE [LARGE SCALE GENOMIC DNA]</scope>
    <source>
        <strain evidence="3 4">DAOM 194757</strain>
    </source>
</reference>
<evidence type="ECO:0000313" key="3">
    <source>
        <dbReference type="EMBL" id="RIB17384.1"/>
    </source>
</evidence>
<dbReference type="OrthoDB" id="2308308at2759"/>
<dbReference type="InterPro" id="IPR009003">
    <property type="entry name" value="Peptidase_S1_PA"/>
</dbReference>
<gene>
    <name evidence="3" type="ORF">C2G38_2142620</name>
</gene>
<dbReference type="AlphaFoldDB" id="A0A397V4B2"/>
<feature type="transmembrane region" description="Helical" evidence="1">
    <location>
        <begin position="7"/>
        <end position="26"/>
    </location>
</feature>
<dbReference type="GO" id="GO:0004252">
    <property type="term" value="F:serine-type endopeptidase activity"/>
    <property type="evidence" value="ECO:0007669"/>
    <property type="project" value="InterPro"/>
</dbReference>
<feature type="domain" description="Peptidase S1" evidence="2">
    <location>
        <begin position="85"/>
        <end position="266"/>
    </location>
</feature>
<dbReference type="SUPFAM" id="SSF50494">
    <property type="entry name" value="Trypsin-like serine proteases"/>
    <property type="match status" value="1"/>
</dbReference>